<sequence length="612" mass="67797">MSTEAPIKLKFPRQDLAHFDPFQTDENAARSWASELPVANPRSVAQQLLQAVSELNRHPLASELRFRILEAMADKLQVTLANLTRRFLNQPLVMPEEPRQLAELTSDLQGQLATAYSLVAVETLQRSDEVRQSNPARLVCESIQRALYHAGHNILLTFQLYHPVALGGWLSLHQLYALAERQGLATLSVSDVHGQATSVSATYLQALLLGCCKPNQLRQSDLAAIYAGLGEWREHLRIGPAGSFEGLFLVDLESDQPPLYSSLYGSANSSQCRQLGTAALVTYLKQLKQLDDAQGKPGIKLESGITLPSNMLSHLIDALGSMSMRNFNRVQLSAPLSVSIGLGSAHVHSSGERTFGQLLYGDDYIPPPSERVGSNPFMREEETKRDSWSTANPEEDFVRDSSGSGIEAELAHRVELDDYTRHAIEDDLPNIPPEPEVPVYQVRLTNVSPGGYCLDWSETLPEEVRAGNIACVQENRDDYWAIAVIRWVSSLQDAHTLVGLELLSPRAQAYGALVQKKTGQTPVPQRVLLLPEIPLVGQAQTLITPRAGFRERQKVSLLRKGEKLLIQLTHQISATASYAQFDFRYIRQLDEVLADDKNGPLDSAYDSVWSNI</sequence>
<dbReference type="OrthoDB" id="5724405at2"/>
<evidence type="ECO:0000313" key="3">
    <source>
        <dbReference type="Proteomes" id="UP000295554"/>
    </source>
</evidence>
<dbReference type="Proteomes" id="UP000295554">
    <property type="component" value="Unassembled WGS sequence"/>
</dbReference>
<keyword evidence="3" id="KW-1185">Reference proteome</keyword>
<comment type="caution">
    <text evidence="2">The sequence shown here is derived from an EMBL/GenBank/DDBJ whole genome shotgun (WGS) entry which is preliminary data.</text>
</comment>
<dbReference type="RefSeq" id="WP_133210225.1">
    <property type="nucleotide sequence ID" value="NZ_SMSE01000001.1"/>
</dbReference>
<feature type="region of interest" description="Disordered" evidence="1">
    <location>
        <begin position="370"/>
        <end position="402"/>
    </location>
</feature>
<accession>A0A4V2ZXN1</accession>
<evidence type="ECO:0000313" key="2">
    <source>
        <dbReference type="EMBL" id="TDG15605.1"/>
    </source>
</evidence>
<proteinExistence type="predicted"/>
<organism evidence="2 3">
    <name type="scientific">Seongchinamella unica</name>
    <dbReference type="NCBI Taxonomy" id="2547392"/>
    <lineage>
        <taxon>Bacteria</taxon>
        <taxon>Pseudomonadati</taxon>
        <taxon>Pseudomonadota</taxon>
        <taxon>Gammaproteobacteria</taxon>
        <taxon>Cellvibrionales</taxon>
        <taxon>Halieaceae</taxon>
        <taxon>Seongchinamella</taxon>
    </lineage>
</organism>
<name>A0A4V2ZXN1_9GAMM</name>
<feature type="compositionally biased region" description="Basic and acidic residues" evidence="1">
    <location>
        <begin position="378"/>
        <end position="387"/>
    </location>
</feature>
<evidence type="ECO:0000256" key="1">
    <source>
        <dbReference type="SAM" id="MobiDB-lite"/>
    </source>
</evidence>
<protein>
    <submittedName>
        <fullName evidence="2">GTPase</fullName>
    </submittedName>
</protein>
<dbReference type="AlphaFoldDB" id="A0A4V2ZXN1"/>
<gene>
    <name evidence="2" type="ORF">E2F43_05100</name>
</gene>
<reference evidence="2 3" key="1">
    <citation type="submission" date="2019-03" db="EMBL/GenBank/DDBJ databases">
        <title>Seongchinamella monodicae gen. nov., sp. nov., a novel member of the Gammaproteobacteria isolated from a tidal mudflat of beach.</title>
        <authorList>
            <person name="Yang H.G."/>
            <person name="Kang J.W."/>
            <person name="Lee S.D."/>
        </authorList>
    </citation>
    <scope>NUCLEOTIDE SEQUENCE [LARGE SCALE GENOMIC DNA]</scope>
    <source>
        <strain evidence="2 3">GH4-78</strain>
    </source>
</reference>
<dbReference type="EMBL" id="SMSE01000001">
    <property type="protein sequence ID" value="TDG15605.1"/>
    <property type="molecule type" value="Genomic_DNA"/>
</dbReference>